<gene>
    <name evidence="3" type="ORF">RSSM_03929</name>
</gene>
<accession>M5U015</accession>
<dbReference type="Gene3D" id="2.60.120.560">
    <property type="entry name" value="Exo-inulinase, domain 1"/>
    <property type="match status" value="1"/>
</dbReference>
<evidence type="ECO:0000313" key="3">
    <source>
        <dbReference type="EMBL" id="EMI54629.1"/>
    </source>
</evidence>
<reference evidence="3 4" key="1">
    <citation type="journal article" date="2013" name="Mar. Genomics">
        <title>Expression of sulfatases in Rhodopirellula baltica and the diversity of sulfatases in the genus Rhodopirellula.</title>
        <authorList>
            <person name="Wegner C.E."/>
            <person name="Richter-Heitmann T."/>
            <person name="Klindworth A."/>
            <person name="Klockow C."/>
            <person name="Richter M."/>
            <person name="Achstetter T."/>
            <person name="Glockner F.O."/>
            <person name="Harder J."/>
        </authorList>
    </citation>
    <scope>NUCLEOTIDE SEQUENCE [LARGE SCALE GENOMIC DNA]</scope>
    <source>
        <strain evidence="3 4">SM41</strain>
    </source>
</reference>
<dbReference type="GO" id="GO:0016787">
    <property type="term" value="F:hydrolase activity"/>
    <property type="evidence" value="ECO:0007669"/>
    <property type="project" value="InterPro"/>
</dbReference>
<feature type="compositionally biased region" description="Basic and acidic residues" evidence="1">
    <location>
        <begin position="131"/>
        <end position="140"/>
    </location>
</feature>
<evidence type="ECO:0000256" key="1">
    <source>
        <dbReference type="SAM" id="MobiDB-lite"/>
    </source>
</evidence>
<evidence type="ECO:0000259" key="2">
    <source>
        <dbReference type="Pfam" id="PF06439"/>
    </source>
</evidence>
<dbReference type="InterPro" id="IPR010496">
    <property type="entry name" value="AL/BT2_dom"/>
</dbReference>
<proteinExistence type="predicted"/>
<dbReference type="OrthoDB" id="176168at2"/>
<feature type="region of interest" description="Disordered" evidence="1">
    <location>
        <begin position="59"/>
        <end position="143"/>
    </location>
</feature>
<feature type="domain" description="3-keto-alpha-glucoside-1,2-lyase/3-keto-2-hydroxy-glucal hydratase" evidence="2">
    <location>
        <begin position="288"/>
        <end position="462"/>
    </location>
</feature>
<dbReference type="AlphaFoldDB" id="M5U015"/>
<dbReference type="PATRIC" id="fig|1263870.3.peg.4159"/>
<dbReference type="Proteomes" id="UP000011885">
    <property type="component" value="Unassembled WGS sequence"/>
</dbReference>
<feature type="region of interest" description="Disordered" evidence="1">
    <location>
        <begin position="424"/>
        <end position="443"/>
    </location>
</feature>
<protein>
    <submittedName>
        <fullName evidence="3">Large multi-functional protein</fullName>
    </submittedName>
</protein>
<sequence length="480" mass="52326">MLDSVSRFGDPSSLPPHLQQSHRNEQAFSLQNFATHAGQFFRLCHHARRSDDALLCAGSIGDRSRREKGEKQAQKANESGEKDTAAAQDTKKQASGEEQTKSKPAKKQPAEAKPQPAKTDSSESKPSQPADAKKDAEPAKPDPNAEWIAKGVWVDPPTEGPAAVDFALVGEYVGDLATPADQNEDDSDAEKSASRLGVQIRNLGTGQFEARAYQGGLPGQESYVNEKPMVLLGRRSGSTLVLSGGPWAMFAGPDQCKIINESGETLATLPRVERQSPTLGAKPPEGAMVLFDGTDTSQFAQGRMTAENLLARGARINFLLSDFDLHVEFRIPHMPKMTGQQRGNSGIYLQSRYECQVLDSFGEANVFNGLGALYRHKAPKFNMALPPLIWQTYDIHFTAARFGVDGKKLRNARVTSWVNGVKVQDDEELPGPTGHGQPESPTLLSTLLQDHSDPVRYRNVWVIDRGLTGGVPFPQMADDQ</sequence>
<dbReference type="RefSeq" id="WP_008681781.1">
    <property type="nucleotide sequence ID" value="NZ_ANOH01000269.1"/>
</dbReference>
<organism evidence="3 4">
    <name type="scientific">Rhodopirellula sallentina SM41</name>
    <dbReference type="NCBI Taxonomy" id="1263870"/>
    <lineage>
        <taxon>Bacteria</taxon>
        <taxon>Pseudomonadati</taxon>
        <taxon>Planctomycetota</taxon>
        <taxon>Planctomycetia</taxon>
        <taxon>Pirellulales</taxon>
        <taxon>Pirellulaceae</taxon>
        <taxon>Rhodopirellula</taxon>
    </lineage>
</organism>
<evidence type="ECO:0000313" key="4">
    <source>
        <dbReference type="Proteomes" id="UP000011885"/>
    </source>
</evidence>
<comment type="caution">
    <text evidence="3">The sequence shown here is derived from an EMBL/GenBank/DDBJ whole genome shotgun (WGS) entry which is preliminary data.</text>
</comment>
<dbReference type="Pfam" id="PF06439">
    <property type="entry name" value="3keto-disac_hyd"/>
    <property type="match status" value="1"/>
</dbReference>
<feature type="region of interest" description="Disordered" evidence="1">
    <location>
        <begin position="1"/>
        <end position="22"/>
    </location>
</feature>
<name>M5U015_9BACT</name>
<feature type="compositionally biased region" description="Basic and acidic residues" evidence="1">
    <location>
        <begin position="62"/>
        <end position="101"/>
    </location>
</feature>
<keyword evidence="4" id="KW-1185">Reference proteome</keyword>
<dbReference type="EMBL" id="ANOH01000269">
    <property type="protein sequence ID" value="EMI54629.1"/>
    <property type="molecule type" value="Genomic_DNA"/>
</dbReference>